<comment type="caution">
    <text evidence="3">The sequence shown here is derived from an EMBL/GenBank/DDBJ whole genome shotgun (WGS) entry which is preliminary data.</text>
</comment>
<dbReference type="Gene3D" id="3.90.180.10">
    <property type="entry name" value="Medium-chain alcohol dehydrogenases, catalytic domain"/>
    <property type="match status" value="1"/>
</dbReference>
<dbReference type="Proteomes" id="UP000471745">
    <property type="component" value="Unassembled WGS sequence"/>
</dbReference>
<dbReference type="Pfam" id="PF16884">
    <property type="entry name" value="ADH_N_2"/>
    <property type="match status" value="1"/>
</dbReference>
<proteinExistence type="predicted"/>
<dbReference type="GO" id="GO:0016628">
    <property type="term" value="F:oxidoreductase activity, acting on the CH-CH group of donors, NAD or NADP as acceptor"/>
    <property type="evidence" value="ECO:0007669"/>
    <property type="project" value="InterPro"/>
</dbReference>
<evidence type="ECO:0000313" key="3">
    <source>
        <dbReference type="EMBL" id="NEC51606.1"/>
    </source>
</evidence>
<evidence type="ECO:0000313" key="4">
    <source>
        <dbReference type="Proteomes" id="UP000471745"/>
    </source>
</evidence>
<gene>
    <name evidence="3" type="ORF">G3I18_24035</name>
</gene>
<dbReference type="RefSeq" id="WP_163090345.1">
    <property type="nucleotide sequence ID" value="NZ_JAAGNA010000830.1"/>
</dbReference>
<name>A0A9X5HEQ9_9ACTN</name>
<dbReference type="SUPFAM" id="SSF50129">
    <property type="entry name" value="GroES-like"/>
    <property type="match status" value="1"/>
</dbReference>
<evidence type="ECO:0000256" key="1">
    <source>
        <dbReference type="ARBA" id="ARBA00023002"/>
    </source>
</evidence>
<dbReference type="InterPro" id="IPR013149">
    <property type="entry name" value="ADH-like_C"/>
</dbReference>
<sequence>MPSTAVPTRTREIRLAARPDGAYAPENLKLVEAELPAPGPGEIVVRNDWMLLATAYRELMSEDNKLPLPAFAVGAPLTGRTVGTVLRSNSPDLAEGDLVEHFMGWREHVVLPAAQAVRRDAAQLPTPAHFLANGPTAWQGMVDIADVQAGDTVFVSGATSGVGSLAGQIAKCRGAGRVIGSTGSKEKVRYLVEELGFDAAFDYHDGPVLDRLRELAPDGINVFFDNVGGEQFEAAVQVATPYARFALCGALGSQLGEPGEATGPRLDLLTAIGKQLALRPFACFHTPDQIAVWNKHFAQWLEEGRFVFPHTVVEGGLPYAPQALAALLDRSYSGNVVLSLQA</sequence>
<evidence type="ECO:0000259" key="2">
    <source>
        <dbReference type="SMART" id="SM00829"/>
    </source>
</evidence>
<protein>
    <submittedName>
        <fullName evidence="3">NADP-dependent oxidoreductase</fullName>
    </submittedName>
</protein>
<dbReference type="PANTHER" id="PTHR43205">
    <property type="entry name" value="PROSTAGLANDIN REDUCTASE"/>
    <property type="match status" value="1"/>
</dbReference>
<organism evidence="3 4">
    <name type="scientific">Actinospica acidiphila</name>
    <dbReference type="NCBI Taxonomy" id="304899"/>
    <lineage>
        <taxon>Bacteria</taxon>
        <taxon>Bacillati</taxon>
        <taxon>Actinomycetota</taxon>
        <taxon>Actinomycetes</taxon>
        <taxon>Catenulisporales</taxon>
        <taxon>Actinospicaceae</taxon>
        <taxon>Actinospica</taxon>
    </lineage>
</organism>
<dbReference type="InterPro" id="IPR041694">
    <property type="entry name" value="ADH_N_2"/>
</dbReference>
<dbReference type="InterPro" id="IPR036291">
    <property type="entry name" value="NAD(P)-bd_dom_sf"/>
</dbReference>
<dbReference type="Pfam" id="PF00107">
    <property type="entry name" value="ADH_zinc_N"/>
    <property type="match status" value="1"/>
</dbReference>
<dbReference type="InterPro" id="IPR045010">
    <property type="entry name" value="MDR_fam"/>
</dbReference>
<dbReference type="SUPFAM" id="SSF51735">
    <property type="entry name" value="NAD(P)-binding Rossmann-fold domains"/>
    <property type="match status" value="1"/>
</dbReference>
<accession>A0A9X5HEQ9</accession>
<dbReference type="Gene3D" id="3.40.50.720">
    <property type="entry name" value="NAD(P)-binding Rossmann-like Domain"/>
    <property type="match status" value="1"/>
</dbReference>
<dbReference type="InterPro" id="IPR011032">
    <property type="entry name" value="GroES-like_sf"/>
</dbReference>
<feature type="domain" description="Enoyl reductase (ER)" evidence="2">
    <location>
        <begin position="23"/>
        <end position="338"/>
    </location>
</feature>
<keyword evidence="4" id="KW-1185">Reference proteome</keyword>
<dbReference type="PANTHER" id="PTHR43205:SF7">
    <property type="entry name" value="PROSTAGLANDIN REDUCTASE 1"/>
    <property type="match status" value="1"/>
</dbReference>
<dbReference type="AlphaFoldDB" id="A0A9X5HEQ9"/>
<dbReference type="SMART" id="SM00829">
    <property type="entry name" value="PKS_ER"/>
    <property type="match status" value="1"/>
</dbReference>
<dbReference type="CDD" id="cd05288">
    <property type="entry name" value="PGDH"/>
    <property type="match status" value="1"/>
</dbReference>
<keyword evidence="1" id="KW-0560">Oxidoreductase</keyword>
<reference evidence="3 4" key="1">
    <citation type="submission" date="2020-01" db="EMBL/GenBank/DDBJ databases">
        <title>Insect and environment-associated Actinomycetes.</title>
        <authorList>
            <person name="Currrie C."/>
            <person name="Chevrette M."/>
            <person name="Carlson C."/>
            <person name="Stubbendieck R."/>
            <person name="Wendt-Pienkowski E."/>
        </authorList>
    </citation>
    <scope>NUCLEOTIDE SEQUENCE [LARGE SCALE GENOMIC DNA]</scope>
    <source>
        <strain evidence="3 4">SID8189</strain>
    </source>
</reference>
<dbReference type="InterPro" id="IPR020843">
    <property type="entry name" value="ER"/>
</dbReference>
<dbReference type="EMBL" id="JAAGNA010000830">
    <property type="protein sequence ID" value="NEC51606.1"/>
    <property type="molecule type" value="Genomic_DNA"/>
</dbReference>